<dbReference type="EMBL" id="AP004125">
    <property type="protein sequence ID" value="BAD16943.1"/>
    <property type="molecule type" value="Genomic_DNA"/>
</dbReference>
<dbReference type="EMBL" id="AP004080">
    <property type="protein sequence ID" value="BAD16908.1"/>
    <property type="molecule type" value="Genomic_DNA"/>
</dbReference>
<reference evidence="3" key="3">
    <citation type="journal article" date="2005" name="Nature">
        <title>The map-based sequence of the rice genome.</title>
        <authorList>
            <consortium name="International rice genome sequencing project (IRGSP)"/>
            <person name="Matsumoto T."/>
            <person name="Wu J."/>
            <person name="Kanamori H."/>
            <person name="Katayose Y."/>
            <person name="Fujisawa M."/>
            <person name="Namiki N."/>
            <person name="Mizuno H."/>
            <person name="Yamamoto K."/>
            <person name="Antonio B.A."/>
            <person name="Baba T."/>
            <person name="Sakata K."/>
            <person name="Nagamura Y."/>
            <person name="Aoki H."/>
            <person name="Arikawa K."/>
            <person name="Arita K."/>
            <person name="Bito T."/>
            <person name="Chiden Y."/>
            <person name="Fujitsuka N."/>
            <person name="Fukunaka R."/>
            <person name="Hamada M."/>
            <person name="Harada C."/>
            <person name="Hayashi A."/>
            <person name="Hijishita S."/>
            <person name="Honda M."/>
            <person name="Hosokawa S."/>
            <person name="Ichikawa Y."/>
            <person name="Idonuma A."/>
            <person name="Iijima M."/>
            <person name="Ikeda M."/>
            <person name="Ikeno M."/>
            <person name="Ito K."/>
            <person name="Ito S."/>
            <person name="Ito T."/>
            <person name="Ito Y."/>
            <person name="Ito Y."/>
            <person name="Iwabuchi A."/>
            <person name="Kamiya K."/>
            <person name="Karasawa W."/>
            <person name="Kurita K."/>
            <person name="Katagiri S."/>
            <person name="Kikuta A."/>
            <person name="Kobayashi H."/>
            <person name="Kobayashi N."/>
            <person name="Machita K."/>
            <person name="Maehara T."/>
            <person name="Masukawa M."/>
            <person name="Mizubayashi T."/>
            <person name="Mukai Y."/>
            <person name="Nagasaki H."/>
            <person name="Nagata Y."/>
            <person name="Naito S."/>
            <person name="Nakashima M."/>
            <person name="Nakama Y."/>
            <person name="Nakamichi Y."/>
            <person name="Nakamura M."/>
            <person name="Meguro A."/>
            <person name="Negishi M."/>
            <person name="Ohta I."/>
            <person name="Ohta T."/>
            <person name="Okamoto M."/>
            <person name="Ono N."/>
            <person name="Saji S."/>
            <person name="Sakaguchi M."/>
            <person name="Sakai K."/>
            <person name="Shibata M."/>
            <person name="Shimokawa T."/>
            <person name="Song J."/>
            <person name="Takazaki Y."/>
            <person name="Terasawa K."/>
            <person name="Tsugane M."/>
            <person name="Tsuji K."/>
            <person name="Ueda S."/>
            <person name="Waki K."/>
            <person name="Yamagata H."/>
            <person name="Yamamoto M."/>
            <person name="Yamamoto S."/>
            <person name="Yamane H."/>
            <person name="Yoshiki S."/>
            <person name="Yoshihara R."/>
            <person name="Yukawa K."/>
            <person name="Zhong H."/>
            <person name="Yano M."/>
            <person name="Yuan Q."/>
            <person name="Ouyang S."/>
            <person name="Liu J."/>
            <person name="Jones K.M."/>
            <person name="Gansberger K."/>
            <person name="Moffat K."/>
            <person name="Hill J."/>
            <person name="Bera J."/>
            <person name="Fadrosh D."/>
            <person name="Jin S."/>
            <person name="Johri S."/>
            <person name="Kim M."/>
            <person name="Overton L."/>
            <person name="Reardon M."/>
            <person name="Tsitrin T."/>
            <person name="Vuong H."/>
            <person name="Weaver B."/>
            <person name="Ciecko A."/>
            <person name="Tallon L."/>
            <person name="Jackson J."/>
            <person name="Pai G."/>
            <person name="Aken S.V."/>
            <person name="Utterback T."/>
            <person name="Reidmuller S."/>
            <person name="Feldblyum T."/>
            <person name="Hsiao J."/>
            <person name="Zismann V."/>
            <person name="Iobst S."/>
            <person name="de Vazeille A.R."/>
            <person name="Buell C.R."/>
            <person name="Ying K."/>
            <person name="Li Y."/>
            <person name="Lu T."/>
            <person name="Huang Y."/>
            <person name="Zhao Q."/>
            <person name="Feng Q."/>
            <person name="Zhang L."/>
            <person name="Zhu J."/>
            <person name="Weng Q."/>
            <person name="Mu J."/>
            <person name="Lu Y."/>
            <person name="Fan D."/>
            <person name="Liu Y."/>
            <person name="Guan J."/>
            <person name="Zhang Y."/>
            <person name="Yu S."/>
            <person name="Liu X."/>
            <person name="Zhang Y."/>
            <person name="Hong G."/>
            <person name="Han B."/>
            <person name="Choisne N."/>
            <person name="Demange N."/>
            <person name="Orjeda G."/>
            <person name="Samain S."/>
            <person name="Cattolico L."/>
            <person name="Pelletier E."/>
            <person name="Couloux A."/>
            <person name="Segurens B."/>
            <person name="Wincker P."/>
            <person name="D'Hont A."/>
            <person name="Scarpelli C."/>
            <person name="Weissenbach J."/>
            <person name="Salanoubat M."/>
            <person name="Quetier F."/>
            <person name="Yu Y."/>
            <person name="Kim H.R."/>
            <person name="Rambo T."/>
            <person name="Currie J."/>
            <person name="Collura K."/>
            <person name="Luo M."/>
            <person name="Yang T."/>
            <person name="Ammiraju J.S.S."/>
            <person name="Engler F."/>
            <person name="Soderlund C."/>
            <person name="Wing R.A."/>
            <person name="Palmer L.E."/>
            <person name="de la Bastide M."/>
            <person name="Spiegel L."/>
            <person name="Nascimento L."/>
            <person name="Zutavern T."/>
            <person name="O'Shaughnessy A."/>
            <person name="Dike S."/>
            <person name="Dedhia N."/>
            <person name="Preston R."/>
            <person name="Balija V."/>
            <person name="McCombie W.R."/>
            <person name="Chow T."/>
            <person name="Chen H."/>
            <person name="Chung M."/>
            <person name="Chen C."/>
            <person name="Shaw J."/>
            <person name="Wu H."/>
            <person name="Hsiao K."/>
            <person name="Chao Y."/>
            <person name="Chu M."/>
            <person name="Cheng C."/>
            <person name="Hour A."/>
            <person name="Lee P."/>
            <person name="Lin S."/>
            <person name="Lin Y."/>
            <person name="Liou J."/>
            <person name="Liu S."/>
            <person name="Hsing Y."/>
            <person name="Raghuvanshi S."/>
            <person name="Mohanty A."/>
            <person name="Bharti A.K."/>
            <person name="Gaur A."/>
            <person name="Gupta V."/>
            <person name="Kumar D."/>
            <person name="Ravi V."/>
            <person name="Vij S."/>
            <person name="Kapur A."/>
            <person name="Khurana P."/>
            <person name="Khurana P."/>
            <person name="Khurana J.P."/>
            <person name="Tyagi A.K."/>
            <person name="Gaikwad K."/>
            <person name="Singh A."/>
            <person name="Dalal V."/>
            <person name="Srivastava S."/>
            <person name="Dixit A."/>
            <person name="Pal A.K."/>
            <person name="Ghazi I.A."/>
            <person name="Yadav M."/>
            <person name="Pandit A."/>
            <person name="Bhargava A."/>
            <person name="Sureshbabu K."/>
            <person name="Batra K."/>
            <person name="Sharma T.R."/>
            <person name="Mohapatra T."/>
            <person name="Singh N.K."/>
            <person name="Messing J."/>
            <person name="Nelson A.B."/>
            <person name="Fuks G."/>
            <person name="Kavchok S."/>
            <person name="Keizer G."/>
            <person name="Linton E."/>
            <person name="Llaca V."/>
            <person name="Song R."/>
            <person name="Tanyolac B."/>
            <person name="Young S."/>
            <person name="Ho-Il K."/>
            <person name="Hahn J.H."/>
            <person name="Sangsakoo G."/>
            <person name="Vanavichit A."/>
            <person name="de Mattos Luiz.A.T."/>
            <person name="Zimmer P.D."/>
            <person name="Malone G."/>
            <person name="Dellagostin O."/>
            <person name="de Oliveira A.C."/>
            <person name="Bevan M."/>
            <person name="Bancroft I."/>
            <person name="Minx P."/>
            <person name="Cordum H."/>
            <person name="Wilson R."/>
            <person name="Cheng Z."/>
            <person name="Jin W."/>
            <person name="Jiang J."/>
            <person name="Leong S.A."/>
            <person name="Iwama H."/>
            <person name="Gojobori T."/>
            <person name="Itoh T."/>
            <person name="Niimura Y."/>
            <person name="Fujii Y."/>
            <person name="Habara T."/>
            <person name="Sakai H."/>
            <person name="Sato Y."/>
            <person name="Wilson G."/>
            <person name="Kumar K."/>
            <person name="McCouch S."/>
            <person name="Juretic N."/>
            <person name="Hoen D."/>
            <person name="Wright S."/>
            <person name="Bruskiewich R."/>
            <person name="Bureau T."/>
            <person name="Miyao A."/>
            <person name="Hirochika H."/>
            <person name="Nishikawa T."/>
            <person name="Kadowaki K."/>
            <person name="Sugiura M."/>
            <person name="Burr B."/>
            <person name="Sasaki T."/>
        </authorList>
    </citation>
    <scope>NUCLEOTIDE SEQUENCE [LARGE SCALE GENOMIC DNA]</scope>
    <source>
        <strain evidence="3">cv. Nipponbare</strain>
    </source>
</reference>
<name>Q6ZGI9_ORYSJ</name>
<accession>Q6ZGI9</accession>
<gene>
    <name evidence="1" type="ORF">OJ1079_F11.16</name>
    <name evidence="2" type="ORF">OJ1767_D02.31</name>
</gene>
<sequence length="137" mass="14928">MISTSAADGREKRKQYTARNKLNHKIINFLKPKRPTGNWRRVASSRGGKRLIEAEDVRTGVVARVVPSPNHRRHHLSIIDRPRRAAAAAATAPVYPAAKALLTAAHDPVSTLSLSVSLLGSSGYLLVPLLHYAPLLT</sequence>
<protein>
    <submittedName>
        <fullName evidence="2">Uncharacterized protein</fullName>
    </submittedName>
</protein>
<reference evidence="2" key="2">
    <citation type="submission" date="2001-08" db="EMBL/GenBank/DDBJ databases">
        <title>Oryza sativa nipponbare(GA3) genomic DNA, chromosome 2, BAC clone:OJ1767_D02.</title>
        <authorList>
            <person name="Sasaki T."/>
            <person name="Matsumoto T."/>
            <person name="Yamamoto K."/>
        </authorList>
    </citation>
    <scope>NUCLEOTIDE SEQUENCE</scope>
</reference>
<evidence type="ECO:0000313" key="1">
    <source>
        <dbReference type="EMBL" id="BAD16908.1"/>
    </source>
</evidence>
<evidence type="ECO:0000313" key="2">
    <source>
        <dbReference type="EMBL" id="BAD16943.1"/>
    </source>
</evidence>
<reference evidence="1" key="1">
    <citation type="submission" date="2001-08" db="EMBL/GenBank/DDBJ databases">
        <title>Oryza sativa nipponbare(GA3) genomic DNA, chromosome 2, BAC clone:OJ1079_F11.</title>
        <authorList>
            <person name="Sasaki T."/>
            <person name="Matsumoto T."/>
            <person name="Yamamoto K."/>
        </authorList>
    </citation>
    <scope>NUCLEOTIDE SEQUENCE</scope>
</reference>
<dbReference type="AlphaFoldDB" id="Q6ZGI9"/>
<reference evidence="3" key="4">
    <citation type="journal article" date="2008" name="Nucleic Acids Res.">
        <title>The rice annotation project database (RAP-DB): 2008 update.</title>
        <authorList>
            <consortium name="The rice annotation project (RAP)"/>
        </authorList>
    </citation>
    <scope>GENOME REANNOTATION</scope>
    <source>
        <strain evidence="3">cv. Nipponbare</strain>
    </source>
</reference>
<evidence type="ECO:0000313" key="3">
    <source>
        <dbReference type="Proteomes" id="UP000000763"/>
    </source>
</evidence>
<organism evidence="2 3">
    <name type="scientific">Oryza sativa subsp. japonica</name>
    <name type="common">Rice</name>
    <dbReference type="NCBI Taxonomy" id="39947"/>
    <lineage>
        <taxon>Eukaryota</taxon>
        <taxon>Viridiplantae</taxon>
        <taxon>Streptophyta</taxon>
        <taxon>Embryophyta</taxon>
        <taxon>Tracheophyta</taxon>
        <taxon>Spermatophyta</taxon>
        <taxon>Magnoliopsida</taxon>
        <taxon>Liliopsida</taxon>
        <taxon>Poales</taxon>
        <taxon>Poaceae</taxon>
        <taxon>BOP clade</taxon>
        <taxon>Oryzoideae</taxon>
        <taxon>Oryzeae</taxon>
        <taxon>Oryzinae</taxon>
        <taxon>Oryza</taxon>
        <taxon>Oryza sativa</taxon>
    </lineage>
</organism>
<dbReference type="Proteomes" id="UP000000763">
    <property type="component" value="Chromosome 2"/>
</dbReference>
<proteinExistence type="predicted"/>